<feature type="compositionally biased region" description="Basic and acidic residues" evidence="1">
    <location>
        <begin position="64"/>
        <end position="75"/>
    </location>
</feature>
<keyword evidence="3" id="KW-1185">Reference proteome</keyword>
<evidence type="ECO:0000256" key="1">
    <source>
        <dbReference type="SAM" id="MobiDB-lite"/>
    </source>
</evidence>
<name>A0ABD2N230_9CUCU</name>
<gene>
    <name evidence="2" type="ORF">HHI36_014163</name>
</gene>
<proteinExistence type="predicted"/>
<reference evidence="2 3" key="1">
    <citation type="journal article" date="2021" name="BMC Biol.">
        <title>Horizontally acquired antibacterial genes associated with adaptive radiation of ladybird beetles.</title>
        <authorList>
            <person name="Li H.S."/>
            <person name="Tang X.F."/>
            <person name="Huang Y.H."/>
            <person name="Xu Z.Y."/>
            <person name="Chen M.L."/>
            <person name="Du X.Y."/>
            <person name="Qiu B.Y."/>
            <person name="Chen P.T."/>
            <person name="Zhang W."/>
            <person name="Slipinski A."/>
            <person name="Escalona H.E."/>
            <person name="Waterhouse R.M."/>
            <person name="Zwick A."/>
            <person name="Pang H."/>
        </authorList>
    </citation>
    <scope>NUCLEOTIDE SEQUENCE [LARGE SCALE GENOMIC DNA]</scope>
    <source>
        <strain evidence="2">SYSU2018</strain>
    </source>
</reference>
<accession>A0ABD2N230</accession>
<dbReference type="EMBL" id="JABFTP020000062">
    <property type="protein sequence ID" value="KAL3272699.1"/>
    <property type="molecule type" value="Genomic_DNA"/>
</dbReference>
<sequence length="81" mass="9340">MSFSNMEEKPTMEYLKRRLNEIELEATNILKSIRKKSMEIDEFYRIGNEVGDASKPESINTEITKTDSHKSKESIEAGNLN</sequence>
<feature type="region of interest" description="Disordered" evidence="1">
    <location>
        <begin position="51"/>
        <end position="81"/>
    </location>
</feature>
<organism evidence="2 3">
    <name type="scientific">Cryptolaemus montrouzieri</name>
    <dbReference type="NCBI Taxonomy" id="559131"/>
    <lineage>
        <taxon>Eukaryota</taxon>
        <taxon>Metazoa</taxon>
        <taxon>Ecdysozoa</taxon>
        <taxon>Arthropoda</taxon>
        <taxon>Hexapoda</taxon>
        <taxon>Insecta</taxon>
        <taxon>Pterygota</taxon>
        <taxon>Neoptera</taxon>
        <taxon>Endopterygota</taxon>
        <taxon>Coleoptera</taxon>
        <taxon>Polyphaga</taxon>
        <taxon>Cucujiformia</taxon>
        <taxon>Coccinelloidea</taxon>
        <taxon>Coccinellidae</taxon>
        <taxon>Scymninae</taxon>
        <taxon>Scymnini</taxon>
        <taxon>Cryptolaemus</taxon>
    </lineage>
</organism>
<dbReference type="AlphaFoldDB" id="A0ABD2N230"/>
<dbReference type="Proteomes" id="UP001516400">
    <property type="component" value="Unassembled WGS sequence"/>
</dbReference>
<evidence type="ECO:0000313" key="3">
    <source>
        <dbReference type="Proteomes" id="UP001516400"/>
    </source>
</evidence>
<comment type="caution">
    <text evidence="2">The sequence shown here is derived from an EMBL/GenBank/DDBJ whole genome shotgun (WGS) entry which is preliminary data.</text>
</comment>
<evidence type="ECO:0000313" key="2">
    <source>
        <dbReference type="EMBL" id="KAL3272699.1"/>
    </source>
</evidence>
<protein>
    <submittedName>
        <fullName evidence="2">Uncharacterized protein</fullName>
    </submittedName>
</protein>